<feature type="transmembrane region" description="Helical" evidence="1">
    <location>
        <begin position="12"/>
        <end position="37"/>
    </location>
</feature>
<reference evidence="5" key="1">
    <citation type="submission" date="2015-08" db="EMBL/GenBank/DDBJ databases">
        <authorList>
            <person name="Varghese N."/>
        </authorList>
    </citation>
    <scope>NUCLEOTIDE SEQUENCE [LARGE SCALE GENOMIC DNA]</scope>
    <source>
        <strain evidence="5">DSM 23407</strain>
    </source>
</reference>
<evidence type="ECO:0000259" key="3">
    <source>
        <dbReference type="PROSITE" id="PS50887"/>
    </source>
</evidence>
<gene>
    <name evidence="4" type="ORF">Ga0061067_11929</name>
</gene>
<dbReference type="Gene3D" id="3.20.20.450">
    <property type="entry name" value="EAL domain"/>
    <property type="match status" value="1"/>
</dbReference>
<dbReference type="InterPro" id="IPR052155">
    <property type="entry name" value="Biofilm_reg_signaling"/>
</dbReference>
<dbReference type="PANTHER" id="PTHR44757:SF2">
    <property type="entry name" value="BIOFILM ARCHITECTURE MAINTENANCE PROTEIN MBAA"/>
    <property type="match status" value="1"/>
</dbReference>
<dbReference type="InterPro" id="IPR000160">
    <property type="entry name" value="GGDEF_dom"/>
</dbReference>
<dbReference type="InterPro" id="IPR029787">
    <property type="entry name" value="Nucleotide_cyclase"/>
</dbReference>
<organism evidence="4 5">
    <name type="scientific">Pannonibacter indicus</name>
    <dbReference type="NCBI Taxonomy" id="466044"/>
    <lineage>
        <taxon>Bacteria</taxon>
        <taxon>Pseudomonadati</taxon>
        <taxon>Pseudomonadota</taxon>
        <taxon>Alphaproteobacteria</taxon>
        <taxon>Hyphomicrobiales</taxon>
        <taxon>Stappiaceae</taxon>
        <taxon>Pannonibacter</taxon>
    </lineage>
</organism>
<dbReference type="Proteomes" id="UP000183900">
    <property type="component" value="Unassembled WGS sequence"/>
</dbReference>
<dbReference type="Pfam" id="PF00990">
    <property type="entry name" value="GGDEF"/>
    <property type="match status" value="1"/>
</dbReference>
<dbReference type="OrthoDB" id="9814202at2"/>
<dbReference type="SUPFAM" id="SSF55073">
    <property type="entry name" value="Nucleotide cyclase"/>
    <property type="match status" value="1"/>
</dbReference>
<dbReference type="Pfam" id="PF05228">
    <property type="entry name" value="CHASE4"/>
    <property type="match status" value="1"/>
</dbReference>
<dbReference type="PANTHER" id="PTHR44757">
    <property type="entry name" value="DIGUANYLATE CYCLASE DGCP"/>
    <property type="match status" value="1"/>
</dbReference>
<dbReference type="AlphaFoldDB" id="A0A0K6IBM5"/>
<dbReference type="InterPro" id="IPR035919">
    <property type="entry name" value="EAL_sf"/>
</dbReference>
<dbReference type="SMART" id="SM00052">
    <property type="entry name" value="EAL"/>
    <property type="match status" value="1"/>
</dbReference>
<dbReference type="InterPro" id="IPR043128">
    <property type="entry name" value="Rev_trsase/Diguanyl_cyclase"/>
</dbReference>
<evidence type="ECO:0000313" key="5">
    <source>
        <dbReference type="Proteomes" id="UP000183900"/>
    </source>
</evidence>
<protein>
    <submittedName>
        <fullName evidence="4">Diguanylate cyclase (GGDEF) domain</fullName>
    </submittedName>
</protein>
<dbReference type="InterPro" id="IPR007892">
    <property type="entry name" value="CHASE4"/>
</dbReference>
<dbReference type="CDD" id="cd01949">
    <property type="entry name" value="GGDEF"/>
    <property type="match status" value="1"/>
</dbReference>
<feature type="domain" description="EAL" evidence="2">
    <location>
        <begin position="493"/>
        <end position="742"/>
    </location>
</feature>
<dbReference type="Gene3D" id="3.30.70.270">
    <property type="match status" value="1"/>
</dbReference>
<proteinExistence type="predicted"/>
<keyword evidence="1" id="KW-0472">Membrane</keyword>
<accession>A0A0K6IBM5</accession>
<name>A0A0K6IBM5_9HYPH</name>
<dbReference type="SMART" id="SM00267">
    <property type="entry name" value="GGDEF"/>
    <property type="match status" value="1"/>
</dbReference>
<feature type="domain" description="GGDEF" evidence="3">
    <location>
        <begin position="351"/>
        <end position="484"/>
    </location>
</feature>
<dbReference type="PROSITE" id="PS50887">
    <property type="entry name" value="GGDEF"/>
    <property type="match status" value="1"/>
</dbReference>
<keyword evidence="1" id="KW-0812">Transmembrane</keyword>
<sequence>MDQGIGTQGGKIANTIIIPVIGVMLLAVLFVFAILIWSSALTDTAAEDSERSLIEGSLTMQLDQLSSQQEAAAVWDDAYFRAKRGSEEAAWLLHQIAISLANVHGHTKTVILNRDLEAIVAYDDDGAANWLDETLLNALSGPVARVRASYIASFKKTPSGAYRFQPDYRANHRTIFENGVVLAGGRPHYFSVTAISPQTHNIGADRDAPAVLLSFVAMTPSVLGRLSGMAGISGIEAGPVQKGRRDLASILVLDPSGEPVTRLSWRSSRPGSLMLMRILPVLVLLVLAIAAMTALLLNYARQSTRKLANSEARAIYAAQHDSLSGLPNRDYFNRMLVEALANAHDERNGKDLTAVIYIDLDHFKDINDTLGHAAGDEVIKAVTARLRTIVPPTGMLARISGDEFAMILSGCRSRSLIEYQLSHIQDELSRPLRVAGNELYVSLSMGAAIAPQDGTTAGELLRKADIALYDAKANGRRRWSFFDPAMEEHVHTRDKIARDLRRAIDNDLLSVAYQPQLDSRTGRVAAVETLVRWTQPDHGPISPSIFVPIAEETGLINDLGLWVLRRACRDAHNWPDITVSVNISPTQFRHPRFIDQVIETLSAFDVAPSRLEIEVTESVFAGKDDTVLTAMKRLKELGLKIALDDFGSGYSSLSYLRRFPFDILKIDRDFISPVDESPQAQAIVRTIIDLGAALGMTVVAEGIETAPQVQFLTSAGCERMQGYYMGRPAPVQTVSALIQSISLDPVILRPANRLAG</sequence>
<keyword evidence="1" id="KW-1133">Transmembrane helix</keyword>
<dbReference type="SUPFAM" id="SSF141868">
    <property type="entry name" value="EAL domain-like"/>
    <property type="match status" value="1"/>
</dbReference>
<dbReference type="InterPro" id="IPR001633">
    <property type="entry name" value="EAL_dom"/>
</dbReference>
<evidence type="ECO:0000313" key="4">
    <source>
        <dbReference type="EMBL" id="CUB00535.1"/>
    </source>
</evidence>
<keyword evidence="5" id="KW-1185">Reference proteome</keyword>
<dbReference type="NCBIfam" id="TIGR00254">
    <property type="entry name" value="GGDEF"/>
    <property type="match status" value="1"/>
</dbReference>
<dbReference type="EMBL" id="CYHE01000019">
    <property type="protein sequence ID" value="CUB00535.1"/>
    <property type="molecule type" value="Genomic_DNA"/>
</dbReference>
<evidence type="ECO:0000256" key="1">
    <source>
        <dbReference type="SAM" id="Phobius"/>
    </source>
</evidence>
<evidence type="ECO:0000259" key="2">
    <source>
        <dbReference type="PROSITE" id="PS50883"/>
    </source>
</evidence>
<feature type="transmembrane region" description="Helical" evidence="1">
    <location>
        <begin position="274"/>
        <end position="297"/>
    </location>
</feature>
<dbReference type="PROSITE" id="PS50883">
    <property type="entry name" value="EAL"/>
    <property type="match status" value="1"/>
</dbReference>
<dbReference type="CDD" id="cd01948">
    <property type="entry name" value="EAL"/>
    <property type="match status" value="1"/>
</dbReference>
<dbReference type="Pfam" id="PF00563">
    <property type="entry name" value="EAL"/>
    <property type="match status" value="1"/>
</dbReference>